<proteinExistence type="predicted"/>
<accession>A0AB35FDK9</accession>
<reference evidence="1" key="1">
    <citation type="submission" date="2020-04" db="EMBL/GenBank/DDBJ databases">
        <title>Global-level population genomics supports evidence of horizontal gene transfer on evolution of Rhizobia in Lentils.</title>
        <authorList>
            <person name="Gai Y."/>
            <person name="Cook D."/>
            <person name="Riely B."/>
        </authorList>
    </citation>
    <scope>NUCLEOTIDE SEQUENCE</scope>
    <source>
        <strain evidence="1">TLR9</strain>
    </source>
</reference>
<dbReference type="Proteomes" id="UP000758022">
    <property type="component" value="Unassembled WGS sequence"/>
</dbReference>
<comment type="caution">
    <text evidence="1">The sequence shown here is derived from an EMBL/GenBank/DDBJ whole genome shotgun (WGS) entry which is preliminary data.</text>
</comment>
<dbReference type="EMBL" id="JAAXQQ010000004">
    <property type="protein sequence ID" value="MBY3064824.1"/>
    <property type="molecule type" value="Genomic_DNA"/>
</dbReference>
<dbReference type="RefSeq" id="WP_221979435.1">
    <property type="nucleotide sequence ID" value="NZ_JAAXQQ010000004.1"/>
</dbReference>
<evidence type="ECO:0000313" key="1">
    <source>
        <dbReference type="EMBL" id="MBY3064824.1"/>
    </source>
</evidence>
<sequence>MRKDIDNALPEQATAAISAVQLLHPARHFNHPREVLAAEDIGKQEKRAILASWASDMFAIESVPALRHYPGTAEAVSYDEIIQALKYLDEDDMRTGEQGWLSVAPNVQSGHRRRPQAGRLGGLGLCSYWKGDRRRQPLEM</sequence>
<organism evidence="1 2">
    <name type="scientific">Rhizobium laguerreae</name>
    <dbReference type="NCBI Taxonomy" id="1076926"/>
    <lineage>
        <taxon>Bacteria</taxon>
        <taxon>Pseudomonadati</taxon>
        <taxon>Pseudomonadota</taxon>
        <taxon>Alphaproteobacteria</taxon>
        <taxon>Hyphomicrobiales</taxon>
        <taxon>Rhizobiaceae</taxon>
        <taxon>Rhizobium/Agrobacterium group</taxon>
        <taxon>Rhizobium</taxon>
    </lineage>
</organism>
<name>A0AB35FDK9_9HYPH</name>
<evidence type="ECO:0000313" key="2">
    <source>
        <dbReference type="Proteomes" id="UP000758022"/>
    </source>
</evidence>
<dbReference type="AlphaFoldDB" id="A0AB35FDK9"/>
<protein>
    <submittedName>
        <fullName evidence="1">Uncharacterized protein</fullName>
    </submittedName>
</protein>
<gene>
    <name evidence="1" type="ORF">HFO74_15555</name>
</gene>